<accession>A0ABD0P6Y5</accession>
<dbReference type="AlphaFoldDB" id="A0ABD0P6Y5"/>
<sequence>DKIVQVETAQQDLKENMVQRSKTFAESKHAVGKEIEEIVLKIKEQRKINAETRKELDIITSELQDKEETITQCEK</sequence>
<evidence type="ECO:0000313" key="2">
    <source>
        <dbReference type="Proteomes" id="UP001529510"/>
    </source>
</evidence>
<dbReference type="EMBL" id="JAMKFB020000017">
    <property type="protein sequence ID" value="KAL0169853.1"/>
    <property type="molecule type" value="Genomic_DNA"/>
</dbReference>
<name>A0ABD0P6Y5_CIRMR</name>
<dbReference type="PANTHER" id="PTHR35347:SF1">
    <property type="entry name" value="COILED-COIL DOMAIN-CONTAINING PROTEIN 175"/>
    <property type="match status" value="1"/>
</dbReference>
<keyword evidence="2" id="KW-1185">Reference proteome</keyword>
<gene>
    <name evidence="1" type="ORF">M9458_034449</name>
</gene>
<comment type="caution">
    <text evidence="1">The sequence shown here is derived from an EMBL/GenBank/DDBJ whole genome shotgun (WGS) entry which is preliminary data.</text>
</comment>
<organism evidence="1 2">
    <name type="scientific">Cirrhinus mrigala</name>
    <name type="common">Mrigala</name>
    <dbReference type="NCBI Taxonomy" id="683832"/>
    <lineage>
        <taxon>Eukaryota</taxon>
        <taxon>Metazoa</taxon>
        <taxon>Chordata</taxon>
        <taxon>Craniata</taxon>
        <taxon>Vertebrata</taxon>
        <taxon>Euteleostomi</taxon>
        <taxon>Actinopterygii</taxon>
        <taxon>Neopterygii</taxon>
        <taxon>Teleostei</taxon>
        <taxon>Ostariophysi</taxon>
        <taxon>Cypriniformes</taxon>
        <taxon>Cyprinidae</taxon>
        <taxon>Labeoninae</taxon>
        <taxon>Labeonini</taxon>
        <taxon>Cirrhinus</taxon>
    </lineage>
</organism>
<reference evidence="1 2" key="1">
    <citation type="submission" date="2024-05" db="EMBL/GenBank/DDBJ databases">
        <title>Genome sequencing and assembly of Indian major carp, Cirrhinus mrigala (Hamilton, 1822).</title>
        <authorList>
            <person name="Mohindra V."/>
            <person name="Chowdhury L.M."/>
            <person name="Lal K."/>
            <person name="Jena J.K."/>
        </authorList>
    </citation>
    <scope>NUCLEOTIDE SEQUENCE [LARGE SCALE GENOMIC DNA]</scope>
    <source>
        <strain evidence="1">CM1030</strain>
        <tissue evidence="1">Blood</tissue>
    </source>
</reference>
<dbReference type="Proteomes" id="UP001529510">
    <property type="component" value="Unassembled WGS sequence"/>
</dbReference>
<feature type="non-terminal residue" evidence="1">
    <location>
        <position position="1"/>
    </location>
</feature>
<dbReference type="InterPro" id="IPR038834">
    <property type="entry name" value="CCDC175"/>
</dbReference>
<protein>
    <submittedName>
        <fullName evidence="1">Uncharacterized protein</fullName>
    </submittedName>
</protein>
<proteinExistence type="predicted"/>
<evidence type="ECO:0000313" key="1">
    <source>
        <dbReference type="EMBL" id="KAL0169853.1"/>
    </source>
</evidence>
<feature type="non-terminal residue" evidence="1">
    <location>
        <position position="75"/>
    </location>
</feature>
<dbReference type="PANTHER" id="PTHR35347">
    <property type="entry name" value="COILED-COIL DOMAIN-CONTAINING PROTEIN 175"/>
    <property type="match status" value="1"/>
</dbReference>